<organism evidence="2 3">
    <name type="scientific">Amphiprion percula</name>
    <name type="common">Orange clownfish</name>
    <name type="synonym">Lutjanus percula</name>
    <dbReference type="NCBI Taxonomy" id="161767"/>
    <lineage>
        <taxon>Eukaryota</taxon>
        <taxon>Metazoa</taxon>
        <taxon>Chordata</taxon>
        <taxon>Craniata</taxon>
        <taxon>Vertebrata</taxon>
        <taxon>Euteleostomi</taxon>
        <taxon>Actinopterygii</taxon>
        <taxon>Neopterygii</taxon>
        <taxon>Teleostei</taxon>
        <taxon>Neoteleostei</taxon>
        <taxon>Acanthomorphata</taxon>
        <taxon>Ovalentaria</taxon>
        <taxon>Pomacentridae</taxon>
        <taxon>Amphiprion</taxon>
    </lineage>
</organism>
<reference evidence="2 3" key="1">
    <citation type="submission" date="2018-03" db="EMBL/GenBank/DDBJ databases">
        <title>Finding Nemo's genes: A chromosome-scale reference assembly of the genome of the orange clownfish Amphiprion percula.</title>
        <authorList>
            <person name="Lehmann R."/>
        </authorList>
    </citation>
    <scope>NUCLEOTIDE SEQUENCE</scope>
</reference>
<feature type="chain" id="PRO_5018216907" evidence="1">
    <location>
        <begin position="21"/>
        <end position="280"/>
    </location>
</feature>
<dbReference type="STRING" id="161767.ENSAPEP00000008313"/>
<evidence type="ECO:0000313" key="2">
    <source>
        <dbReference type="Ensembl" id="ENSAPEP00000008313.1"/>
    </source>
</evidence>
<accession>A0A3P8S664</accession>
<protein>
    <submittedName>
        <fullName evidence="2">Uncharacterized protein</fullName>
    </submittedName>
</protein>
<reference evidence="2" key="2">
    <citation type="submission" date="2025-08" db="UniProtKB">
        <authorList>
            <consortium name="Ensembl"/>
        </authorList>
    </citation>
    <scope>IDENTIFICATION</scope>
</reference>
<dbReference type="GeneTree" id="ENSGT01150000288190"/>
<dbReference type="AlphaFoldDB" id="A0A3P8S664"/>
<name>A0A3P8S664_AMPPE</name>
<feature type="signal peptide" evidence="1">
    <location>
        <begin position="1"/>
        <end position="20"/>
    </location>
</feature>
<evidence type="ECO:0000256" key="1">
    <source>
        <dbReference type="SAM" id="SignalP"/>
    </source>
</evidence>
<reference evidence="2" key="3">
    <citation type="submission" date="2025-09" db="UniProtKB">
        <authorList>
            <consortium name="Ensembl"/>
        </authorList>
    </citation>
    <scope>IDENTIFICATION</scope>
</reference>
<proteinExistence type="predicted"/>
<dbReference type="Ensembl" id="ENSAPET00000008552.1">
    <property type="protein sequence ID" value="ENSAPEP00000008313.1"/>
    <property type="gene ID" value="ENSAPEG00000005999.1"/>
</dbReference>
<sequence length="280" mass="31837">IEIFLLFRLFFLQGGRETTCLEHVIGDQHALEHVIGEQHAFEHVIGEQHALEYVIGEQHALEYAIGEQHTLEHVIGEQHTFEHVIGKQHALEHVIGEQHALEHAIGEQHALEHVIGEQHALQHVIGEQHTLEQHVIGEQHAFEHIIGEQHVPHLQHAGVSRDQHNQQAEKLSHIQSQCSMFCPLCALWSSATRFEQDVPSRPDDLTSGSNRVFPPDQTIYHQVMSSFSSYLKHQSVIYNTEPSNTHSKLDLLSAQFARFYDLFSDFQLLEASVSSRCGVK</sequence>
<keyword evidence="3" id="KW-1185">Reference proteome</keyword>
<evidence type="ECO:0000313" key="3">
    <source>
        <dbReference type="Proteomes" id="UP000265080"/>
    </source>
</evidence>
<dbReference type="OMA" id="GHMLIHY"/>
<keyword evidence="1" id="KW-0732">Signal</keyword>
<dbReference type="Proteomes" id="UP000265080">
    <property type="component" value="Chromosome 14"/>
</dbReference>